<keyword evidence="2" id="KW-1185">Reference proteome</keyword>
<dbReference type="AlphaFoldDB" id="A0A4C1YYS1"/>
<dbReference type="Proteomes" id="UP000299102">
    <property type="component" value="Unassembled WGS sequence"/>
</dbReference>
<protein>
    <submittedName>
        <fullName evidence="1">Uncharacterized protein</fullName>
    </submittedName>
</protein>
<accession>A0A4C1YYS1</accession>
<evidence type="ECO:0000313" key="2">
    <source>
        <dbReference type="Proteomes" id="UP000299102"/>
    </source>
</evidence>
<dbReference type="EMBL" id="BGZK01001521">
    <property type="protein sequence ID" value="GBP81631.1"/>
    <property type="molecule type" value="Genomic_DNA"/>
</dbReference>
<comment type="caution">
    <text evidence="1">The sequence shown here is derived from an EMBL/GenBank/DDBJ whole genome shotgun (WGS) entry which is preliminary data.</text>
</comment>
<evidence type="ECO:0000313" key="1">
    <source>
        <dbReference type="EMBL" id="GBP81631.1"/>
    </source>
</evidence>
<reference evidence="1 2" key="1">
    <citation type="journal article" date="2019" name="Commun. Biol.">
        <title>The bagworm genome reveals a unique fibroin gene that provides high tensile strength.</title>
        <authorList>
            <person name="Kono N."/>
            <person name="Nakamura H."/>
            <person name="Ohtoshi R."/>
            <person name="Tomita M."/>
            <person name="Numata K."/>
            <person name="Arakawa K."/>
        </authorList>
    </citation>
    <scope>NUCLEOTIDE SEQUENCE [LARGE SCALE GENOMIC DNA]</scope>
</reference>
<name>A0A4C1YYS1_EUMVA</name>
<sequence>MFPIFGGDRRRIRIPKRRGKKYGIKSPSGFLRAGSAEGARINSSSVSYFHSIRMFYFNKLGRGLFPSIESVFYYGAMICTLFSSPRAPVPRPPDERARTRAEREIEGFRWYSASINNADGWMLDFRMRTSPGGGVFALRDSRPARLRPSNPQRPYPSGPFPLGPSGECVFCLRSFERPFCFHCFIVSLEKLFSVKYISRTESGSGIDIANKTKGRIESRDWMRMESRTQPCYVCEKRHDVCEGMLLPAASPSKVAVNG</sequence>
<proteinExistence type="predicted"/>
<organism evidence="1 2">
    <name type="scientific">Eumeta variegata</name>
    <name type="common">Bagworm moth</name>
    <name type="synonym">Eumeta japonica</name>
    <dbReference type="NCBI Taxonomy" id="151549"/>
    <lineage>
        <taxon>Eukaryota</taxon>
        <taxon>Metazoa</taxon>
        <taxon>Ecdysozoa</taxon>
        <taxon>Arthropoda</taxon>
        <taxon>Hexapoda</taxon>
        <taxon>Insecta</taxon>
        <taxon>Pterygota</taxon>
        <taxon>Neoptera</taxon>
        <taxon>Endopterygota</taxon>
        <taxon>Lepidoptera</taxon>
        <taxon>Glossata</taxon>
        <taxon>Ditrysia</taxon>
        <taxon>Tineoidea</taxon>
        <taxon>Psychidae</taxon>
        <taxon>Oiketicinae</taxon>
        <taxon>Eumeta</taxon>
    </lineage>
</organism>
<gene>
    <name evidence="1" type="ORF">EVAR_74893_1</name>
</gene>